<dbReference type="OrthoDB" id="9797176at2"/>
<protein>
    <submittedName>
        <fullName evidence="4">Heat shock protein Hsp15</fullName>
    </submittedName>
</protein>
<evidence type="ECO:0000259" key="3">
    <source>
        <dbReference type="SMART" id="SM00363"/>
    </source>
</evidence>
<dbReference type="EMBL" id="FOCM01000008">
    <property type="protein sequence ID" value="SEN96470.1"/>
    <property type="molecule type" value="Genomic_DNA"/>
</dbReference>
<feature type="compositionally biased region" description="Pro residues" evidence="2">
    <location>
        <begin position="89"/>
        <end position="98"/>
    </location>
</feature>
<organism evidence="4 5">
    <name type="scientific">Palleronia pelagia</name>
    <dbReference type="NCBI Taxonomy" id="387096"/>
    <lineage>
        <taxon>Bacteria</taxon>
        <taxon>Pseudomonadati</taxon>
        <taxon>Pseudomonadota</taxon>
        <taxon>Alphaproteobacteria</taxon>
        <taxon>Rhodobacterales</taxon>
        <taxon>Roseobacteraceae</taxon>
        <taxon>Palleronia</taxon>
    </lineage>
</organism>
<sequence length="123" mass="13411">MEPRPTIRLDKWLFFARFFKTRGLSAKLVTAGGVRVNGVRVSKPSASVGVGDTLTFAQGRAIRVVEVRELGTRRGPAPEAQALYADHSPPVPPRPEAAPRPGARPTKKDRRDMNAQGLGRTLE</sequence>
<feature type="region of interest" description="Disordered" evidence="2">
    <location>
        <begin position="71"/>
        <end position="123"/>
    </location>
</feature>
<dbReference type="RefSeq" id="WP_091846413.1">
    <property type="nucleotide sequence ID" value="NZ_FOCM01000008.1"/>
</dbReference>
<evidence type="ECO:0000313" key="5">
    <source>
        <dbReference type="Proteomes" id="UP000199372"/>
    </source>
</evidence>
<reference evidence="5" key="1">
    <citation type="submission" date="2016-10" db="EMBL/GenBank/DDBJ databases">
        <authorList>
            <person name="Varghese N."/>
            <person name="Submissions S."/>
        </authorList>
    </citation>
    <scope>NUCLEOTIDE SEQUENCE [LARGE SCALE GENOMIC DNA]</scope>
    <source>
        <strain evidence="5">DSM 26893</strain>
    </source>
</reference>
<evidence type="ECO:0000256" key="2">
    <source>
        <dbReference type="SAM" id="MobiDB-lite"/>
    </source>
</evidence>
<name>A0A1H8KU79_9RHOB</name>
<feature type="domain" description="RNA-binding S4" evidence="3">
    <location>
        <begin position="7"/>
        <end position="72"/>
    </location>
</feature>
<dbReference type="Gene3D" id="3.10.290.10">
    <property type="entry name" value="RNA-binding S4 domain"/>
    <property type="match status" value="1"/>
</dbReference>
<dbReference type="GO" id="GO:0003723">
    <property type="term" value="F:RNA binding"/>
    <property type="evidence" value="ECO:0007669"/>
    <property type="project" value="UniProtKB-KW"/>
</dbReference>
<dbReference type="InterPro" id="IPR036986">
    <property type="entry name" value="S4_RNA-bd_sf"/>
</dbReference>
<dbReference type="Proteomes" id="UP000199372">
    <property type="component" value="Unassembled WGS sequence"/>
</dbReference>
<proteinExistence type="predicted"/>
<dbReference type="SUPFAM" id="SSF55174">
    <property type="entry name" value="Alpha-L RNA-binding motif"/>
    <property type="match status" value="1"/>
</dbReference>
<evidence type="ECO:0000256" key="1">
    <source>
        <dbReference type="PROSITE-ProRule" id="PRU00182"/>
    </source>
</evidence>
<keyword evidence="1" id="KW-0694">RNA-binding</keyword>
<dbReference type="SMART" id="SM00363">
    <property type="entry name" value="S4"/>
    <property type="match status" value="1"/>
</dbReference>
<gene>
    <name evidence="4" type="ORF">SAMN04488011_108150</name>
</gene>
<dbReference type="CDD" id="cd00165">
    <property type="entry name" value="S4"/>
    <property type="match status" value="1"/>
</dbReference>
<dbReference type="InterPro" id="IPR002942">
    <property type="entry name" value="S4_RNA-bd"/>
</dbReference>
<accession>A0A1H8KU79</accession>
<keyword evidence="4" id="KW-0346">Stress response</keyword>
<dbReference type="PROSITE" id="PS50889">
    <property type="entry name" value="S4"/>
    <property type="match status" value="1"/>
</dbReference>
<evidence type="ECO:0000313" key="4">
    <source>
        <dbReference type="EMBL" id="SEN96470.1"/>
    </source>
</evidence>
<keyword evidence="5" id="KW-1185">Reference proteome</keyword>
<dbReference type="AlphaFoldDB" id="A0A1H8KU79"/>
<dbReference type="Pfam" id="PF01479">
    <property type="entry name" value="S4"/>
    <property type="match status" value="1"/>
</dbReference>